<evidence type="ECO:0000256" key="3">
    <source>
        <dbReference type="ARBA" id="ARBA00022827"/>
    </source>
</evidence>
<feature type="signal peptide" evidence="5">
    <location>
        <begin position="1"/>
        <end position="19"/>
    </location>
</feature>
<dbReference type="InterPro" id="IPR050416">
    <property type="entry name" value="FAD-linked_Oxidoreductase"/>
</dbReference>
<evidence type="ECO:0000313" key="10">
    <source>
        <dbReference type="Proteomes" id="UP000282582"/>
    </source>
</evidence>
<dbReference type="InterPro" id="IPR016169">
    <property type="entry name" value="FAD-bd_PCMH_sub2"/>
</dbReference>
<keyword evidence="3" id="KW-0274">FAD</keyword>
<dbReference type="EMBL" id="QWIK01000764">
    <property type="protein sequence ID" value="RMY01360.1"/>
    <property type="molecule type" value="Genomic_DNA"/>
</dbReference>
<protein>
    <recommendedName>
        <fullName evidence="6">FAD-binding PCMH-type domain-containing protein</fullName>
    </recommendedName>
</protein>
<dbReference type="PANTHER" id="PTHR42973:SF53">
    <property type="entry name" value="FAD-BINDING PCMH-TYPE DOMAIN-CONTAINING PROTEIN-RELATED"/>
    <property type="match status" value="1"/>
</dbReference>
<evidence type="ECO:0000313" key="8">
    <source>
        <dbReference type="EMBL" id="RMY01360.1"/>
    </source>
</evidence>
<evidence type="ECO:0000256" key="5">
    <source>
        <dbReference type="SAM" id="SignalP"/>
    </source>
</evidence>
<feature type="chain" id="PRO_5033800043" description="FAD-binding PCMH-type domain-containing protein" evidence="5">
    <location>
        <begin position="20"/>
        <end position="516"/>
    </location>
</feature>
<accession>A0A3M6YE74</accession>
<name>A0A3M6YE74_HORWE</name>
<evidence type="ECO:0000313" key="7">
    <source>
        <dbReference type="EMBL" id="RMX82445.1"/>
    </source>
</evidence>
<organism evidence="8 10">
    <name type="scientific">Hortaea werneckii</name>
    <name type="common">Black yeast</name>
    <name type="synonym">Cladosporium werneckii</name>
    <dbReference type="NCBI Taxonomy" id="91943"/>
    <lineage>
        <taxon>Eukaryota</taxon>
        <taxon>Fungi</taxon>
        <taxon>Dikarya</taxon>
        <taxon>Ascomycota</taxon>
        <taxon>Pezizomycotina</taxon>
        <taxon>Dothideomycetes</taxon>
        <taxon>Dothideomycetidae</taxon>
        <taxon>Mycosphaerellales</taxon>
        <taxon>Teratosphaeriaceae</taxon>
        <taxon>Hortaea</taxon>
    </lineage>
</organism>
<dbReference type="GO" id="GO:0016491">
    <property type="term" value="F:oxidoreductase activity"/>
    <property type="evidence" value="ECO:0007669"/>
    <property type="project" value="UniProtKB-KW"/>
</dbReference>
<dbReference type="PANTHER" id="PTHR42973">
    <property type="entry name" value="BINDING OXIDOREDUCTASE, PUTATIVE (AFU_ORTHOLOGUE AFUA_1G17690)-RELATED"/>
    <property type="match status" value="1"/>
</dbReference>
<dbReference type="EMBL" id="QWIJ01000428">
    <property type="protein sequence ID" value="RMX82445.1"/>
    <property type="molecule type" value="Genomic_DNA"/>
</dbReference>
<evidence type="ECO:0000256" key="1">
    <source>
        <dbReference type="ARBA" id="ARBA00005466"/>
    </source>
</evidence>
<dbReference type="SUPFAM" id="SSF56176">
    <property type="entry name" value="FAD-binding/transporter-associated domain-like"/>
    <property type="match status" value="1"/>
</dbReference>
<evidence type="ECO:0000256" key="4">
    <source>
        <dbReference type="ARBA" id="ARBA00023002"/>
    </source>
</evidence>
<dbReference type="AlphaFoldDB" id="A0A3M6YE74"/>
<reference evidence="9 10" key="1">
    <citation type="journal article" date="2018" name="BMC Genomics">
        <title>Genomic evidence for intraspecific hybridization in a clonal and extremely halotolerant yeast.</title>
        <authorList>
            <person name="Gostincar C."/>
            <person name="Stajich J.E."/>
            <person name="Zupancic J."/>
            <person name="Zalar P."/>
            <person name="Gunde-Cimerman N."/>
        </authorList>
    </citation>
    <scope>NUCLEOTIDE SEQUENCE [LARGE SCALE GENOMIC DNA]</scope>
    <source>
        <strain evidence="8 10">EXF-6654</strain>
        <strain evidence="7 9">EXF-6656</strain>
    </source>
</reference>
<dbReference type="Proteomes" id="UP000281245">
    <property type="component" value="Unassembled WGS sequence"/>
</dbReference>
<keyword evidence="5" id="KW-0732">Signal</keyword>
<feature type="domain" description="FAD-binding PCMH-type" evidence="6">
    <location>
        <begin position="57"/>
        <end position="231"/>
    </location>
</feature>
<dbReference type="OrthoDB" id="2151789at2759"/>
<dbReference type="VEuPathDB" id="FungiDB:BTJ68_04900"/>
<dbReference type="GO" id="GO:0071949">
    <property type="term" value="F:FAD binding"/>
    <property type="evidence" value="ECO:0007669"/>
    <property type="project" value="InterPro"/>
</dbReference>
<dbReference type="Proteomes" id="UP000282582">
    <property type="component" value="Unassembled WGS sequence"/>
</dbReference>
<dbReference type="InterPro" id="IPR006094">
    <property type="entry name" value="Oxid_FAD_bind_N"/>
</dbReference>
<evidence type="ECO:0000256" key="2">
    <source>
        <dbReference type="ARBA" id="ARBA00022630"/>
    </source>
</evidence>
<evidence type="ECO:0000259" key="6">
    <source>
        <dbReference type="PROSITE" id="PS51387"/>
    </source>
</evidence>
<dbReference type="InterPro" id="IPR036318">
    <property type="entry name" value="FAD-bd_PCMH-like_sf"/>
</dbReference>
<keyword evidence="4" id="KW-0560">Oxidoreductase</keyword>
<dbReference type="InterPro" id="IPR016166">
    <property type="entry name" value="FAD-bd_PCMH"/>
</dbReference>
<dbReference type="PROSITE" id="PS51387">
    <property type="entry name" value="FAD_PCMH"/>
    <property type="match status" value="1"/>
</dbReference>
<dbReference type="Pfam" id="PF01565">
    <property type="entry name" value="FAD_binding_4"/>
    <property type="match status" value="1"/>
</dbReference>
<sequence length="516" mass="56171">MVHLASAAVIAALLTSSKAASSHCCRELSKAGLEGRISYPDDEAYKQRIGSYFSKAAQIPPHCVFQPHNSNDVSTAVKTLVAAQREPCQFAVRSGGHNSIPGASSISDGVNIDLGLMNSTTYHPENDTATVQSGALWGSVYSTLDKLGVMVVGGRSSTVGTGGLVLGGGNSFYAARKGLVCDNVAQFEVVLGNGEIVHANNQDRSDLFQALKGGGNNFGIVTAMDLKTFEGGPLWGGNVVYSQSAAPEILSEFVQFADKLVEDPYASLITLDAFLPDMGEPMVVNALEYTKQVERPDPFKNFLSMEGKISDSTRITNTTSLTGEWEVPNKYRVSFSTLTTKNDLRVLTKAHELWLAVVQRLKTEAKGPWESYQLYQPMPPTFGKDAITHGGNVLGLERFDETLILYEPYLSWTYPEQDDLFNGQAKWLRDELSAFAKSIGAGNEYIYLDYADADQDPLGSYGEENVRKMKAAAKKYDPKGVFQKLLPGGFKLSKVGFIFLVFGEDETDQIQGRGPR</sequence>
<comment type="similarity">
    <text evidence="1">Belongs to the oxygen-dependent FAD-linked oxidoreductase family.</text>
</comment>
<comment type="caution">
    <text evidence="8">The sequence shown here is derived from an EMBL/GenBank/DDBJ whole genome shotgun (WGS) entry which is preliminary data.</text>
</comment>
<dbReference type="Gene3D" id="3.30.465.10">
    <property type="match status" value="1"/>
</dbReference>
<keyword evidence="2" id="KW-0285">Flavoprotein</keyword>
<proteinExistence type="inferred from homology"/>
<gene>
    <name evidence="8" type="ORF">D0868_08532</name>
    <name evidence="7" type="ORF">D0869_06051</name>
</gene>
<evidence type="ECO:0000313" key="9">
    <source>
        <dbReference type="Proteomes" id="UP000281245"/>
    </source>
</evidence>